<comment type="function">
    <text evidence="12">Structural component of the gap junctions.</text>
</comment>
<dbReference type="GO" id="GO:0036098">
    <property type="term" value="P:male germ-line stem cell population maintenance"/>
    <property type="evidence" value="ECO:0007669"/>
    <property type="project" value="EnsemblMetazoa"/>
</dbReference>
<evidence type="ECO:0000256" key="1">
    <source>
        <dbReference type="ARBA" id="ARBA00004610"/>
    </source>
</evidence>
<evidence type="ECO:0000256" key="2">
    <source>
        <dbReference type="ARBA" id="ARBA00004651"/>
    </source>
</evidence>
<dbReference type="OrthoDB" id="5867527at2759"/>
<dbReference type="eggNOG" id="ENOG502QR27">
    <property type="taxonomic scope" value="Eukaryota"/>
</dbReference>
<gene>
    <name evidence="13" type="primary">Dwil\GK12587</name>
    <name evidence="12" type="synonym">inx</name>
    <name evidence="13" type="ORF">Dwil_GK12587</name>
</gene>
<evidence type="ECO:0000256" key="3">
    <source>
        <dbReference type="ARBA" id="ARBA00022448"/>
    </source>
</evidence>
<dbReference type="STRING" id="7260.B4N2Y7"/>
<dbReference type="PRINTS" id="PR01262">
    <property type="entry name" value="INNEXIN"/>
</dbReference>
<evidence type="ECO:0000256" key="9">
    <source>
        <dbReference type="ARBA" id="ARBA00023065"/>
    </source>
</evidence>
<feature type="transmembrane region" description="Helical" evidence="12">
    <location>
        <begin position="128"/>
        <end position="150"/>
    </location>
</feature>
<evidence type="ECO:0000256" key="11">
    <source>
        <dbReference type="ARBA" id="ARBA00023303"/>
    </source>
</evidence>
<keyword evidence="3 12" id="KW-0813">Transport</keyword>
<accession>B4N2Y7</accession>
<keyword evidence="10 12" id="KW-0472">Membrane</keyword>
<dbReference type="InParanoid" id="B4N2Y7"/>
<protein>
    <recommendedName>
        <fullName evidence="12">Innexin</fullName>
    </recommendedName>
</protein>
<dbReference type="Proteomes" id="UP000007798">
    <property type="component" value="Unassembled WGS sequence"/>
</dbReference>
<evidence type="ECO:0000313" key="13">
    <source>
        <dbReference type="EMBL" id="EDW78726.2"/>
    </source>
</evidence>
<reference evidence="13 14" key="1">
    <citation type="journal article" date="2007" name="Nature">
        <title>Evolution of genes and genomes on the Drosophila phylogeny.</title>
        <authorList>
            <consortium name="Drosophila 12 Genomes Consortium"/>
            <person name="Clark A.G."/>
            <person name="Eisen M.B."/>
            <person name="Smith D.R."/>
            <person name="Bergman C.M."/>
            <person name="Oliver B."/>
            <person name="Markow T.A."/>
            <person name="Kaufman T.C."/>
            <person name="Kellis M."/>
            <person name="Gelbart W."/>
            <person name="Iyer V.N."/>
            <person name="Pollard D.A."/>
            <person name="Sackton T.B."/>
            <person name="Larracuente A.M."/>
            <person name="Singh N.D."/>
            <person name="Abad J.P."/>
            <person name="Abt D.N."/>
            <person name="Adryan B."/>
            <person name="Aguade M."/>
            <person name="Akashi H."/>
            <person name="Anderson W.W."/>
            <person name="Aquadro C.F."/>
            <person name="Ardell D.H."/>
            <person name="Arguello R."/>
            <person name="Artieri C.G."/>
            <person name="Barbash D.A."/>
            <person name="Barker D."/>
            <person name="Barsanti P."/>
            <person name="Batterham P."/>
            <person name="Batzoglou S."/>
            <person name="Begun D."/>
            <person name="Bhutkar A."/>
            <person name="Blanco E."/>
            <person name="Bosak S.A."/>
            <person name="Bradley R.K."/>
            <person name="Brand A.D."/>
            <person name="Brent M.R."/>
            <person name="Brooks A.N."/>
            <person name="Brown R.H."/>
            <person name="Butlin R.K."/>
            <person name="Caggese C."/>
            <person name="Calvi B.R."/>
            <person name="Bernardo de Carvalho A."/>
            <person name="Caspi A."/>
            <person name="Castrezana S."/>
            <person name="Celniker S.E."/>
            <person name="Chang J.L."/>
            <person name="Chapple C."/>
            <person name="Chatterji S."/>
            <person name="Chinwalla A."/>
            <person name="Civetta A."/>
            <person name="Clifton S.W."/>
            <person name="Comeron J.M."/>
            <person name="Costello J.C."/>
            <person name="Coyne J.A."/>
            <person name="Daub J."/>
            <person name="David R.G."/>
            <person name="Delcher A.L."/>
            <person name="Delehaunty K."/>
            <person name="Do C.B."/>
            <person name="Ebling H."/>
            <person name="Edwards K."/>
            <person name="Eickbush T."/>
            <person name="Evans J.D."/>
            <person name="Filipski A."/>
            <person name="Findeiss S."/>
            <person name="Freyhult E."/>
            <person name="Fulton L."/>
            <person name="Fulton R."/>
            <person name="Garcia A.C."/>
            <person name="Gardiner A."/>
            <person name="Garfield D.A."/>
            <person name="Garvin B.E."/>
            <person name="Gibson G."/>
            <person name="Gilbert D."/>
            <person name="Gnerre S."/>
            <person name="Godfrey J."/>
            <person name="Good R."/>
            <person name="Gotea V."/>
            <person name="Gravely B."/>
            <person name="Greenberg A.J."/>
            <person name="Griffiths-Jones S."/>
            <person name="Gross S."/>
            <person name="Guigo R."/>
            <person name="Gustafson E.A."/>
            <person name="Haerty W."/>
            <person name="Hahn M.W."/>
            <person name="Halligan D.L."/>
            <person name="Halpern A.L."/>
            <person name="Halter G.M."/>
            <person name="Han M.V."/>
            <person name="Heger A."/>
            <person name="Hillier L."/>
            <person name="Hinrichs A.S."/>
            <person name="Holmes I."/>
            <person name="Hoskins R.A."/>
            <person name="Hubisz M.J."/>
            <person name="Hultmark D."/>
            <person name="Huntley M.A."/>
            <person name="Jaffe D.B."/>
            <person name="Jagadeeshan S."/>
            <person name="Jeck W.R."/>
            <person name="Johnson J."/>
            <person name="Jones C.D."/>
            <person name="Jordan W.C."/>
            <person name="Karpen G.H."/>
            <person name="Kataoka E."/>
            <person name="Keightley P.D."/>
            <person name="Kheradpour P."/>
            <person name="Kirkness E.F."/>
            <person name="Koerich L.B."/>
            <person name="Kristiansen K."/>
            <person name="Kudrna D."/>
            <person name="Kulathinal R.J."/>
            <person name="Kumar S."/>
            <person name="Kwok R."/>
            <person name="Lander E."/>
            <person name="Langley C.H."/>
            <person name="Lapoint R."/>
            <person name="Lazzaro B.P."/>
            <person name="Lee S.J."/>
            <person name="Levesque L."/>
            <person name="Li R."/>
            <person name="Lin C.F."/>
            <person name="Lin M.F."/>
            <person name="Lindblad-Toh K."/>
            <person name="Llopart A."/>
            <person name="Long M."/>
            <person name="Low L."/>
            <person name="Lozovsky E."/>
            <person name="Lu J."/>
            <person name="Luo M."/>
            <person name="Machado C.A."/>
            <person name="Makalowski W."/>
            <person name="Marzo M."/>
            <person name="Matsuda M."/>
            <person name="Matzkin L."/>
            <person name="McAllister B."/>
            <person name="McBride C.S."/>
            <person name="McKernan B."/>
            <person name="McKernan K."/>
            <person name="Mendez-Lago M."/>
            <person name="Minx P."/>
            <person name="Mollenhauer M.U."/>
            <person name="Montooth K."/>
            <person name="Mount S.M."/>
            <person name="Mu X."/>
            <person name="Myers E."/>
            <person name="Negre B."/>
            <person name="Newfeld S."/>
            <person name="Nielsen R."/>
            <person name="Noor M.A."/>
            <person name="O'Grady P."/>
            <person name="Pachter L."/>
            <person name="Papaceit M."/>
            <person name="Parisi M.J."/>
            <person name="Parisi M."/>
            <person name="Parts L."/>
            <person name="Pedersen J.S."/>
            <person name="Pesole G."/>
            <person name="Phillippy A.M."/>
            <person name="Ponting C.P."/>
            <person name="Pop M."/>
            <person name="Porcelli D."/>
            <person name="Powell J.R."/>
            <person name="Prohaska S."/>
            <person name="Pruitt K."/>
            <person name="Puig M."/>
            <person name="Quesneville H."/>
            <person name="Ram K.R."/>
            <person name="Rand D."/>
            <person name="Rasmussen M.D."/>
            <person name="Reed L.K."/>
            <person name="Reenan R."/>
            <person name="Reily A."/>
            <person name="Remington K.A."/>
            <person name="Rieger T.T."/>
            <person name="Ritchie M.G."/>
            <person name="Robin C."/>
            <person name="Rogers Y.H."/>
            <person name="Rohde C."/>
            <person name="Rozas J."/>
            <person name="Rubenfield M.J."/>
            <person name="Ruiz A."/>
            <person name="Russo S."/>
            <person name="Salzberg S.L."/>
            <person name="Sanchez-Gracia A."/>
            <person name="Saranga D.J."/>
            <person name="Sato H."/>
            <person name="Schaeffer S.W."/>
            <person name="Schatz M.C."/>
            <person name="Schlenke T."/>
            <person name="Schwartz R."/>
            <person name="Segarra C."/>
            <person name="Singh R.S."/>
            <person name="Sirot L."/>
            <person name="Sirota M."/>
            <person name="Sisneros N.B."/>
            <person name="Smith C.D."/>
            <person name="Smith T.F."/>
            <person name="Spieth J."/>
            <person name="Stage D.E."/>
            <person name="Stark A."/>
            <person name="Stephan W."/>
            <person name="Strausberg R.L."/>
            <person name="Strempel S."/>
            <person name="Sturgill D."/>
            <person name="Sutton G."/>
            <person name="Sutton G.G."/>
            <person name="Tao W."/>
            <person name="Teichmann S."/>
            <person name="Tobari Y.N."/>
            <person name="Tomimura Y."/>
            <person name="Tsolas J.M."/>
            <person name="Valente V.L."/>
            <person name="Venter E."/>
            <person name="Venter J.C."/>
            <person name="Vicario S."/>
            <person name="Vieira F.G."/>
            <person name="Vilella A.J."/>
            <person name="Villasante A."/>
            <person name="Walenz B."/>
            <person name="Wang J."/>
            <person name="Wasserman M."/>
            <person name="Watts T."/>
            <person name="Wilson D."/>
            <person name="Wilson R.K."/>
            <person name="Wing R.A."/>
            <person name="Wolfner M.F."/>
            <person name="Wong A."/>
            <person name="Wong G.K."/>
            <person name="Wu C.I."/>
            <person name="Wu G."/>
            <person name="Yamamoto D."/>
            <person name="Yang H.P."/>
            <person name="Yang S.P."/>
            <person name="Yorke J.A."/>
            <person name="Yoshida K."/>
            <person name="Zdobnov E."/>
            <person name="Zhang P."/>
            <person name="Zhang Y."/>
            <person name="Zimin A.V."/>
            <person name="Baldwin J."/>
            <person name="Abdouelleil A."/>
            <person name="Abdulkadir J."/>
            <person name="Abebe A."/>
            <person name="Abera B."/>
            <person name="Abreu J."/>
            <person name="Acer S.C."/>
            <person name="Aftuck L."/>
            <person name="Alexander A."/>
            <person name="An P."/>
            <person name="Anderson E."/>
            <person name="Anderson S."/>
            <person name="Arachi H."/>
            <person name="Azer M."/>
            <person name="Bachantsang P."/>
            <person name="Barry A."/>
            <person name="Bayul T."/>
            <person name="Berlin A."/>
            <person name="Bessette D."/>
            <person name="Bloom T."/>
            <person name="Blye J."/>
            <person name="Boguslavskiy L."/>
            <person name="Bonnet C."/>
            <person name="Boukhgalter B."/>
            <person name="Bourzgui I."/>
            <person name="Brown A."/>
            <person name="Cahill P."/>
            <person name="Channer S."/>
            <person name="Cheshatsang Y."/>
            <person name="Chuda L."/>
            <person name="Citroen M."/>
            <person name="Collymore A."/>
            <person name="Cooke P."/>
            <person name="Costello M."/>
            <person name="D'Aco K."/>
            <person name="Daza R."/>
            <person name="De Haan G."/>
            <person name="DeGray S."/>
            <person name="DeMaso C."/>
            <person name="Dhargay N."/>
            <person name="Dooley K."/>
            <person name="Dooley E."/>
            <person name="Doricent M."/>
            <person name="Dorje P."/>
            <person name="Dorjee K."/>
            <person name="Dupes A."/>
            <person name="Elong R."/>
            <person name="Falk J."/>
            <person name="Farina A."/>
            <person name="Faro S."/>
            <person name="Ferguson D."/>
            <person name="Fisher S."/>
            <person name="Foley C.D."/>
            <person name="Franke A."/>
            <person name="Friedrich D."/>
            <person name="Gadbois L."/>
            <person name="Gearin G."/>
            <person name="Gearin C.R."/>
            <person name="Giannoukos G."/>
            <person name="Goode T."/>
            <person name="Graham J."/>
            <person name="Grandbois E."/>
            <person name="Grewal S."/>
            <person name="Gyaltsen K."/>
            <person name="Hafez N."/>
            <person name="Hagos B."/>
            <person name="Hall J."/>
            <person name="Henson C."/>
            <person name="Hollinger A."/>
            <person name="Honan T."/>
            <person name="Huard M.D."/>
            <person name="Hughes L."/>
            <person name="Hurhula B."/>
            <person name="Husby M.E."/>
            <person name="Kamat A."/>
            <person name="Kanga B."/>
            <person name="Kashin S."/>
            <person name="Khazanovich D."/>
            <person name="Kisner P."/>
            <person name="Lance K."/>
            <person name="Lara M."/>
            <person name="Lee W."/>
            <person name="Lennon N."/>
            <person name="Letendre F."/>
            <person name="LeVine R."/>
            <person name="Lipovsky A."/>
            <person name="Liu X."/>
            <person name="Liu J."/>
            <person name="Liu S."/>
            <person name="Lokyitsang T."/>
            <person name="Lokyitsang Y."/>
            <person name="Lubonja R."/>
            <person name="Lui A."/>
            <person name="MacDonald P."/>
            <person name="Magnisalis V."/>
            <person name="Maru K."/>
            <person name="Matthews C."/>
            <person name="McCusker W."/>
            <person name="McDonough S."/>
            <person name="Mehta T."/>
            <person name="Meldrim J."/>
            <person name="Meneus L."/>
            <person name="Mihai O."/>
            <person name="Mihalev A."/>
            <person name="Mihova T."/>
            <person name="Mittelman R."/>
            <person name="Mlenga V."/>
            <person name="Montmayeur A."/>
            <person name="Mulrain L."/>
            <person name="Navidi A."/>
            <person name="Naylor J."/>
            <person name="Negash T."/>
            <person name="Nguyen T."/>
            <person name="Nguyen N."/>
            <person name="Nicol R."/>
            <person name="Norbu C."/>
            <person name="Norbu N."/>
            <person name="Novod N."/>
            <person name="O'Neill B."/>
            <person name="Osman S."/>
            <person name="Markiewicz E."/>
            <person name="Oyono O.L."/>
            <person name="Patti C."/>
            <person name="Phunkhang P."/>
            <person name="Pierre F."/>
            <person name="Priest M."/>
            <person name="Raghuraman S."/>
            <person name="Rege F."/>
            <person name="Reyes R."/>
            <person name="Rise C."/>
            <person name="Rogov P."/>
            <person name="Ross K."/>
            <person name="Ryan E."/>
            <person name="Settipalli S."/>
            <person name="Shea T."/>
            <person name="Sherpa N."/>
            <person name="Shi L."/>
            <person name="Shih D."/>
            <person name="Sparrow T."/>
            <person name="Spaulding J."/>
            <person name="Stalker J."/>
            <person name="Stange-Thomann N."/>
            <person name="Stavropoulos S."/>
            <person name="Stone C."/>
            <person name="Strader C."/>
            <person name="Tesfaye S."/>
            <person name="Thomson T."/>
            <person name="Thoulutsang Y."/>
            <person name="Thoulutsang D."/>
            <person name="Topham K."/>
            <person name="Topping I."/>
            <person name="Tsamla T."/>
            <person name="Vassiliev H."/>
            <person name="Vo A."/>
            <person name="Wangchuk T."/>
            <person name="Wangdi T."/>
            <person name="Weiand M."/>
            <person name="Wilkinson J."/>
            <person name="Wilson A."/>
            <person name="Yadav S."/>
            <person name="Young G."/>
            <person name="Yu Q."/>
            <person name="Zembek L."/>
            <person name="Zhong D."/>
            <person name="Zimmer A."/>
            <person name="Zwirko Z."/>
            <person name="Jaffe D.B."/>
            <person name="Alvarez P."/>
            <person name="Brockman W."/>
            <person name="Butler J."/>
            <person name="Chin C."/>
            <person name="Gnerre S."/>
            <person name="Grabherr M."/>
            <person name="Kleber M."/>
            <person name="Mauceli E."/>
            <person name="MacCallum I."/>
        </authorList>
    </citation>
    <scope>NUCLEOTIDE SEQUENCE [LARGE SCALE GENOMIC DNA]</scope>
    <source>
        <strain evidence="14">Tucson 14030-0811.24</strain>
    </source>
</reference>
<sequence>MYTAVKPLSKYLQFKSVHIYDGVFTLHSKCTVAFLLACTFLLSSKQYFGEPIQCVSDFSNMDFVHSYCWTLGTYIMNYEEPLLQLSGHIVEKNYRETINRSLEMNLLYIAENTTPLLNVPKDRKYLRYYQWVVLVLLLESFVFYLPAFLWKTWEGGRLKHLCLDFHSNVGKQSEDQMSKLVHYFTSNYKETHFRYFSFYIFCEILNFVIGVVNMLLLNIFLDDFWSQYVEALKAIPSYNWNEWTRMTSRVFPKIAKCEVIRFGASGSPNVYDNLCLLPLNILNEKIFAFLWLWFMLMTLLAGLKLLYRVVILFHRGLRFQLVYAKARNMTKSELESALCNFSYGDWFVLMRVSNNISPEIFQKLLNQLNAARHGKLDKV</sequence>
<evidence type="ECO:0000256" key="4">
    <source>
        <dbReference type="ARBA" id="ARBA00022475"/>
    </source>
</evidence>
<dbReference type="KEGG" id="dwi:6645049"/>
<keyword evidence="9 12" id="KW-0406">Ion transport</keyword>
<comment type="subcellular location">
    <subcellularLocation>
        <location evidence="1">Cell junction</location>
        <location evidence="1">Gap junction</location>
    </subcellularLocation>
    <subcellularLocation>
        <location evidence="2 12">Cell membrane</location>
        <topology evidence="2 12">Multi-pass membrane protein</topology>
    </subcellularLocation>
</comment>
<keyword evidence="8 12" id="KW-1133">Transmembrane helix</keyword>
<dbReference type="GO" id="GO:0034220">
    <property type="term" value="P:monoatomic ion transmembrane transport"/>
    <property type="evidence" value="ECO:0007669"/>
    <property type="project" value="UniProtKB-KW"/>
</dbReference>
<evidence type="ECO:0000313" key="14">
    <source>
        <dbReference type="Proteomes" id="UP000007798"/>
    </source>
</evidence>
<feature type="transmembrane region" description="Helical" evidence="12">
    <location>
        <begin position="286"/>
        <end position="307"/>
    </location>
</feature>
<dbReference type="GO" id="GO:0005243">
    <property type="term" value="F:gap junction channel activity"/>
    <property type="evidence" value="ECO:0007669"/>
    <property type="project" value="TreeGrafter"/>
</dbReference>
<feature type="transmembrane region" description="Helical" evidence="12">
    <location>
        <begin position="196"/>
        <end position="221"/>
    </location>
</feature>
<keyword evidence="5 12" id="KW-0812">Transmembrane</keyword>
<dbReference type="EMBL" id="CH964062">
    <property type="protein sequence ID" value="EDW78726.2"/>
    <property type="molecule type" value="Genomic_DNA"/>
</dbReference>
<dbReference type="GO" id="GO:0005886">
    <property type="term" value="C:plasma membrane"/>
    <property type="evidence" value="ECO:0007669"/>
    <property type="project" value="UniProtKB-SubCell"/>
</dbReference>
<comment type="similarity">
    <text evidence="12">Belongs to the pannexin family.</text>
</comment>
<keyword evidence="6" id="KW-0303">Gap junction</keyword>
<evidence type="ECO:0000256" key="6">
    <source>
        <dbReference type="ARBA" id="ARBA00022868"/>
    </source>
</evidence>
<dbReference type="InterPro" id="IPR000990">
    <property type="entry name" value="Innexin"/>
</dbReference>
<evidence type="ECO:0000256" key="12">
    <source>
        <dbReference type="RuleBase" id="RU010713"/>
    </source>
</evidence>
<name>B4N2Y7_DROWI</name>
<dbReference type="PhylomeDB" id="B4N2Y7"/>
<keyword evidence="14" id="KW-1185">Reference proteome</keyword>
<keyword evidence="4" id="KW-1003">Cell membrane</keyword>
<dbReference type="FunCoup" id="B4N2Y7">
    <property type="interactions" value="10"/>
</dbReference>
<dbReference type="GO" id="GO:0005921">
    <property type="term" value="C:gap junction"/>
    <property type="evidence" value="ECO:0007669"/>
    <property type="project" value="UniProtKB-SubCell"/>
</dbReference>
<evidence type="ECO:0000256" key="8">
    <source>
        <dbReference type="ARBA" id="ARBA00022989"/>
    </source>
</evidence>
<dbReference type="PROSITE" id="PS51013">
    <property type="entry name" value="PANNEXIN"/>
    <property type="match status" value="1"/>
</dbReference>
<dbReference type="PANTHER" id="PTHR11893">
    <property type="entry name" value="INNEXIN"/>
    <property type="match status" value="1"/>
</dbReference>
<evidence type="ECO:0000256" key="5">
    <source>
        <dbReference type="ARBA" id="ARBA00022692"/>
    </source>
</evidence>
<evidence type="ECO:0000256" key="10">
    <source>
        <dbReference type="ARBA" id="ARBA00023136"/>
    </source>
</evidence>
<dbReference type="GO" id="GO:0007283">
    <property type="term" value="P:spermatogenesis"/>
    <property type="evidence" value="ECO:0007669"/>
    <property type="project" value="EnsemblMetazoa"/>
</dbReference>
<keyword evidence="11 12" id="KW-0407">Ion channel</keyword>
<organism evidence="13 14">
    <name type="scientific">Drosophila willistoni</name>
    <name type="common">Fruit fly</name>
    <dbReference type="NCBI Taxonomy" id="7260"/>
    <lineage>
        <taxon>Eukaryota</taxon>
        <taxon>Metazoa</taxon>
        <taxon>Ecdysozoa</taxon>
        <taxon>Arthropoda</taxon>
        <taxon>Hexapoda</taxon>
        <taxon>Insecta</taxon>
        <taxon>Pterygota</taxon>
        <taxon>Neoptera</taxon>
        <taxon>Endopterygota</taxon>
        <taxon>Diptera</taxon>
        <taxon>Brachycera</taxon>
        <taxon>Muscomorpha</taxon>
        <taxon>Ephydroidea</taxon>
        <taxon>Drosophilidae</taxon>
        <taxon>Drosophila</taxon>
        <taxon>Sophophora</taxon>
    </lineage>
</organism>
<proteinExistence type="inferred from homology"/>
<dbReference type="GO" id="GO:0007281">
    <property type="term" value="P:germ cell development"/>
    <property type="evidence" value="ECO:0007669"/>
    <property type="project" value="EnsemblMetazoa"/>
</dbReference>
<dbReference type="PANTHER" id="PTHR11893:SF43">
    <property type="entry name" value="INNEXIN INX4-RELATED"/>
    <property type="match status" value="1"/>
</dbReference>
<dbReference type="HOGENOM" id="CLU_035763_1_1_1"/>
<dbReference type="AlphaFoldDB" id="B4N2Y7"/>
<dbReference type="Pfam" id="PF00876">
    <property type="entry name" value="Innexin"/>
    <property type="match status" value="1"/>
</dbReference>
<keyword evidence="7" id="KW-0965">Cell junction</keyword>
<dbReference type="GO" id="GO:0007602">
    <property type="term" value="P:phototransduction"/>
    <property type="evidence" value="ECO:0007669"/>
    <property type="project" value="TreeGrafter"/>
</dbReference>
<evidence type="ECO:0000256" key="7">
    <source>
        <dbReference type="ARBA" id="ARBA00022949"/>
    </source>
</evidence>
<comment type="caution">
    <text evidence="12">Lacks conserved residue(s) required for the propagation of feature annotation.</text>
</comment>